<dbReference type="OrthoDB" id="24847at2"/>
<evidence type="ECO:0000259" key="4">
    <source>
        <dbReference type="Pfam" id="PF07859"/>
    </source>
</evidence>
<dbReference type="Gene3D" id="3.40.50.1820">
    <property type="entry name" value="alpha/beta hydrolase"/>
    <property type="match status" value="1"/>
</dbReference>
<proteinExistence type="inferred from homology"/>
<dbReference type="InterPro" id="IPR050300">
    <property type="entry name" value="GDXG_lipolytic_enzyme"/>
</dbReference>
<comment type="similarity">
    <text evidence="1">Belongs to the 'GDXG' lipolytic enzyme family.</text>
</comment>
<evidence type="ECO:0000256" key="3">
    <source>
        <dbReference type="PROSITE-ProRule" id="PRU10038"/>
    </source>
</evidence>
<dbReference type="PATRIC" id="fig|1173022.3.peg.273"/>
<dbReference type="KEGG" id="cep:Cri9333_0255"/>
<dbReference type="SUPFAM" id="SSF53474">
    <property type="entry name" value="alpha/beta-Hydrolases"/>
    <property type="match status" value="1"/>
</dbReference>
<accession>K9VUU1</accession>
<dbReference type="STRING" id="1173022.Cri9333_0255"/>
<dbReference type="Proteomes" id="UP000010472">
    <property type="component" value="Chromosome"/>
</dbReference>
<keyword evidence="6" id="KW-1185">Reference proteome</keyword>
<evidence type="ECO:0000256" key="1">
    <source>
        <dbReference type="ARBA" id="ARBA00010515"/>
    </source>
</evidence>
<name>K9VUU1_9CYAN</name>
<dbReference type="EMBL" id="CP003620">
    <property type="protein sequence ID" value="AFZ11247.1"/>
    <property type="molecule type" value="Genomic_DNA"/>
</dbReference>
<evidence type="ECO:0000313" key="6">
    <source>
        <dbReference type="Proteomes" id="UP000010472"/>
    </source>
</evidence>
<dbReference type="Pfam" id="PF07859">
    <property type="entry name" value="Abhydrolase_3"/>
    <property type="match status" value="1"/>
</dbReference>
<feature type="active site" evidence="3">
    <location>
        <position position="155"/>
    </location>
</feature>
<dbReference type="PROSITE" id="PS01174">
    <property type="entry name" value="LIPASE_GDXG_SER"/>
    <property type="match status" value="1"/>
</dbReference>
<dbReference type="ESTHER" id="9cyan-k9vuu1">
    <property type="family name" value="Hormone-sensitive_lipase_like"/>
</dbReference>
<evidence type="ECO:0000256" key="2">
    <source>
        <dbReference type="ARBA" id="ARBA00022801"/>
    </source>
</evidence>
<sequence length="315" mass="34601">MSLDLQAKKFLQQISQLNLPPLSSAEPMQARELIAKLRGKELKPEFVASIQNNTIKSQGNIPIRIYTPRLDTQLPILVYLHGGGWVLGDLDGVDHICRSLANQADCIVVSVDYRLAPEHKFPTAVEDAYAVTNWVSNNAGDINGDKTRIAIAGDSAGGNIAAAVALMARDKGEPSLMFQILIYPTTKYGFDTESYQKYGQGDFGLSKEEMMWFWHHYLADVADGQNPYASPLLANNLANLPPAYIITAEYDVLRDEAEAYAVKLESAGVPVKVQRYDGMIHSFVGLSLVIDQGKSAIADIATQLRIIFKENKSVA</sequence>
<dbReference type="GO" id="GO:0016787">
    <property type="term" value="F:hydrolase activity"/>
    <property type="evidence" value="ECO:0007669"/>
    <property type="project" value="UniProtKB-KW"/>
</dbReference>
<dbReference type="PANTHER" id="PTHR48081">
    <property type="entry name" value="AB HYDROLASE SUPERFAMILY PROTEIN C4A8.06C"/>
    <property type="match status" value="1"/>
</dbReference>
<evidence type="ECO:0000313" key="5">
    <source>
        <dbReference type="EMBL" id="AFZ11247.1"/>
    </source>
</evidence>
<dbReference type="HOGENOM" id="CLU_012494_6_4_3"/>
<gene>
    <name evidence="5" type="ORF">Cri9333_0255</name>
</gene>
<dbReference type="eggNOG" id="COG0657">
    <property type="taxonomic scope" value="Bacteria"/>
</dbReference>
<dbReference type="AlphaFoldDB" id="K9VUU1"/>
<organism evidence="5 6">
    <name type="scientific">Crinalium epipsammum PCC 9333</name>
    <dbReference type="NCBI Taxonomy" id="1173022"/>
    <lineage>
        <taxon>Bacteria</taxon>
        <taxon>Bacillati</taxon>
        <taxon>Cyanobacteriota</taxon>
        <taxon>Cyanophyceae</taxon>
        <taxon>Gomontiellales</taxon>
        <taxon>Gomontiellaceae</taxon>
        <taxon>Crinalium</taxon>
    </lineage>
</organism>
<dbReference type="FunFam" id="3.40.50.1820:FF:000089">
    <property type="entry name" value="Alpha/beta hydrolase"/>
    <property type="match status" value="1"/>
</dbReference>
<protein>
    <submittedName>
        <fullName evidence="5">Esterase/lipase/thioesterase</fullName>
    </submittedName>
</protein>
<feature type="domain" description="Alpha/beta hydrolase fold-3" evidence="4">
    <location>
        <begin position="77"/>
        <end position="284"/>
    </location>
</feature>
<dbReference type="InterPro" id="IPR033140">
    <property type="entry name" value="Lipase_GDXG_put_SER_AS"/>
</dbReference>
<reference evidence="5 6" key="1">
    <citation type="submission" date="2012-06" db="EMBL/GenBank/DDBJ databases">
        <title>Finished chromosome of genome of Crinalium epipsammum PCC 9333.</title>
        <authorList>
            <consortium name="US DOE Joint Genome Institute"/>
            <person name="Gugger M."/>
            <person name="Coursin T."/>
            <person name="Rippka R."/>
            <person name="Tandeau De Marsac N."/>
            <person name="Huntemann M."/>
            <person name="Wei C.-L."/>
            <person name="Han J."/>
            <person name="Detter J.C."/>
            <person name="Han C."/>
            <person name="Tapia R."/>
            <person name="Davenport K."/>
            <person name="Daligault H."/>
            <person name="Erkkila T."/>
            <person name="Gu W."/>
            <person name="Munk A.C.C."/>
            <person name="Teshima H."/>
            <person name="Xu Y."/>
            <person name="Chain P."/>
            <person name="Chen A."/>
            <person name="Krypides N."/>
            <person name="Mavromatis K."/>
            <person name="Markowitz V."/>
            <person name="Szeto E."/>
            <person name="Ivanova N."/>
            <person name="Mikhailova N."/>
            <person name="Ovchinnikova G."/>
            <person name="Pagani I."/>
            <person name="Pati A."/>
            <person name="Goodwin L."/>
            <person name="Peters L."/>
            <person name="Pitluck S."/>
            <person name="Woyke T."/>
            <person name="Kerfeld C."/>
        </authorList>
    </citation>
    <scope>NUCLEOTIDE SEQUENCE [LARGE SCALE GENOMIC DNA]</scope>
    <source>
        <strain evidence="5 6">PCC 9333</strain>
    </source>
</reference>
<dbReference type="PANTHER" id="PTHR48081:SF8">
    <property type="entry name" value="ALPHA_BETA HYDROLASE FOLD-3 DOMAIN-CONTAINING PROTEIN-RELATED"/>
    <property type="match status" value="1"/>
</dbReference>
<dbReference type="InterPro" id="IPR013094">
    <property type="entry name" value="AB_hydrolase_3"/>
</dbReference>
<dbReference type="InterPro" id="IPR029058">
    <property type="entry name" value="AB_hydrolase_fold"/>
</dbReference>
<dbReference type="RefSeq" id="WP_015201391.1">
    <property type="nucleotide sequence ID" value="NC_019753.1"/>
</dbReference>
<keyword evidence="2" id="KW-0378">Hydrolase</keyword>